<comment type="caution">
    <text evidence="4">The sequence shown here is derived from an EMBL/GenBank/DDBJ whole genome shotgun (WGS) entry which is preliminary data.</text>
</comment>
<dbReference type="OrthoDB" id="300641at2759"/>
<dbReference type="PANTHER" id="PTHR45703">
    <property type="entry name" value="DYNEIN HEAVY CHAIN"/>
    <property type="match status" value="1"/>
</dbReference>
<dbReference type="InParanoid" id="A0A0V0QMR1"/>
<dbReference type="SMART" id="SM00261">
    <property type="entry name" value="FU"/>
    <property type="match status" value="1"/>
</dbReference>
<dbReference type="SUPFAM" id="SSF57184">
    <property type="entry name" value="Growth factor receptor domain"/>
    <property type="match status" value="1"/>
</dbReference>
<organism evidence="4 5">
    <name type="scientific">Pseudocohnilembus persalinus</name>
    <name type="common">Ciliate</name>
    <dbReference type="NCBI Taxonomy" id="266149"/>
    <lineage>
        <taxon>Eukaryota</taxon>
        <taxon>Sar</taxon>
        <taxon>Alveolata</taxon>
        <taxon>Ciliophora</taxon>
        <taxon>Intramacronucleata</taxon>
        <taxon>Oligohymenophorea</taxon>
        <taxon>Scuticociliatia</taxon>
        <taxon>Philasterida</taxon>
        <taxon>Pseudocohnilembidae</taxon>
        <taxon>Pseudocohnilembus</taxon>
    </lineage>
</organism>
<evidence type="ECO:0000256" key="1">
    <source>
        <dbReference type="SAM" id="Coils"/>
    </source>
</evidence>
<dbReference type="GO" id="GO:0007018">
    <property type="term" value="P:microtubule-based movement"/>
    <property type="evidence" value="ECO:0007669"/>
    <property type="project" value="InterPro"/>
</dbReference>
<dbReference type="GO" id="GO:0051959">
    <property type="term" value="F:dynein light intermediate chain binding"/>
    <property type="evidence" value="ECO:0007669"/>
    <property type="project" value="InterPro"/>
</dbReference>
<gene>
    <name evidence="4" type="ORF">PPERSA_02799</name>
</gene>
<dbReference type="InterPro" id="IPR009030">
    <property type="entry name" value="Growth_fac_rcpt_cys_sf"/>
</dbReference>
<keyword evidence="1" id="KW-0175">Coiled coil</keyword>
<protein>
    <submittedName>
        <fullName evidence="4">Insulin-like growth factor binding protein, N-terminal</fullName>
    </submittedName>
</protein>
<accession>A0A0V0QMR1</accession>
<sequence>MKTKILTLLLAHLILTQQTTQNSCQLIQQQQLCQKCLNNICEVCIDPQKSPQTDCKCQLNQFYNKKAKKCQNCHSSCKSCSGPKSDQCLSCENLQGISLNYVTGQCFCQEGYIEKNGNLKTQQKNRCKKVYQNGKNYVEKCPDNMEKQNKKKVLKNIPETQHTEQQSNEKLRSQNQDEKDTLKQQQLQKIPIENECEEIRQKQEKQALQEKRRIENLAQEKRKTIESIKSLRQMRKLERQNQKYQKIAENLQKLKNVREIRQEKNQTLQNLQKTCQKSCKNLQQLENSQKNNFQLQKSQKLELEKISAKKAEIQAKQAAFSAAKKTVNNQLQEINLDSALKAVSEISQSDVVFMQNLKQPPERIVMTLEACMMAIKRQAKKYTWDELKREMMDVTFRKKLLQYNPESLPDKVARKITKDYIESSIWNLQRIKKASAVSGAFALWLNAIIKFKKIKFENKELFEQIQFVKNQELEIQKDIKQLEEYETYQNLLHKEERQIDKENKLIENQIIKLKYEISQNNEEQIKIKDEIEKLNTNDIQISEIQEQDEEQYEDEIEKIEINSDIDLESLKTIQIKYLNLQSFM</sequence>
<evidence type="ECO:0000256" key="3">
    <source>
        <dbReference type="SAM" id="SignalP"/>
    </source>
</evidence>
<dbReference type="GO" id="GO:0030286">
    <property type="term" value="C:dynein complex"/>
    <property type="evidence" value="ECO:0007669"/>
    <property type="project" value="InterPro"/>
</dbReference>
<evidence type="ECO:0000313" key="4">
    <source>
        <dbReference type="EMBL" id="KRX03420.1"/>
    </source>
</evidence>
<dbReference type="Proteomes" id="UP000054937">
    <property type="component" value="Unassembled WGS sequence"/>
</dbReference>
<keyword evidence="5" id="KW-1185">Reference proteome</keyword>
<feature type="chain" id="PRO_5006867507" evidence="3">
    <location>
        <begin position="22"/>
        <end position="584"/>
    </location>
</feature>
<proteinExistence type="predicted"/>
<dbReference type="PANTHER" id="PTHR45703:SF36">
    <property type="entry name" value="DYNEIN HEAVY CHAIN, CYTOPLASMIC"/>
    <property type="match status" value="1"/>
</dbReference>
<dbReference type="CDD" id="cd00064">
    <property type="entry name" value="FU"/>
    <property type="match status" value="1"/>
</dbReference>
<dbReference type="EMBL" id="LDAU01000131">
    <property type="protein sequence ID" value="KRX03420.1"/>
    <property type="molecule type" value="Genomic_DNA"/>
</dbReference>
<feature type="coiled-coil region" evidence="1">
    <location>
        <begin position="485"/>
        <end position="562"/>
    </location>
</feature>
<feature type="signal peptide" evidence="3">
    <location>
        <begin position="1"/>
        <end position="21"/>
    </location>
</feature>
<name>A0A0V0QMR1_PSEPJ</name>
<dbReference type="InterPro" id="IPR006212">
    <property type="entry name" value="Furin_repeat"/>
</dbReference>
<dbReference type="AlphaFoldDB" id="A0A0V0QMR1"/>
<feature type="region of interest" description="Disordered" evidence="2">
    <location>
        <begin position="157"/>
        <end position="186"/>
    </location>
</feature>
<dbReference type="InterPro" id="IPR026983">
    <property type="entry name" value="DHC"/>
</dbReference>
<dbReference type="Gene3D" id="1.20.920.20">
    <property type="match status" value="1"/>
</dbReference>
<evidence type="ECO:0000313" key="5">
    <source>
        <dbReference type="Proteomes" id="UP000054937"/>
    </source>
</evidence>
<reference evidence="4 5" key="1">
    <citation type="journal article" date="2015" name="Sci. Rep.">
        <title>Genome of the facultative scuticociliatosis pathogen Pseudocohnilembus persalinus provides insight into its virulence through horizontal gene transfer.</title>
        <authorList>
            <person name="Xiong J."/>
            <person name="Wang G."/>
            <person name="Cheng J."/>
            <person name="Tian M."/>
            <person name="Pan X."/>
            <person name="Warren A."/>
            <person name="Jiang C."/>
            <person name="Yuan D."/>
            <person name="Miao W."/>
        </authorList>
    </citation>
    <scope>NUCLEOTIDE SEQUENCE [LARGE SCALE GENOMIC DNA]</scope>
    <source>
        <strain evidence="4">36N120E</strain>
    </source>
</reference>
<feature type="compositionally biased region" description="Basic and acidic residues" evidence="2">
    <location>
        <begin position="167"/>
        <end position="182"/>
    </location>
</feature>
<dbReference type="GO" id="GO:0045505">
    <property type="term" value="F:dynein intermediate chain binding"/>
    <property type="evidence" value="ECO:0007669"/>
    <property type="project" value="InterPro"/>
</dbReference>
<evidence type="ECO:0000256" key="2">
    <source>
        <dbReference type="SAM" id="MobiDB-lite"/>
    </source>
</evidence>
<keyword evidence="3" id="KW-0732">Signal</keyword>